<name>A0ABQ1J811_9SPHN</name>
<protein>
    <submittedName>
        <fullName evidence="2">Uncharacterized protein</fullName>
    </submittedName>
</protein>
<sequence length="86" mass="9071">MNDAGRSKEPAQAGEYDEPDHAGLGQSPEIAPMRRHVGGLADGQDTHLTIQLLNGFGHFTQYPNGKPLSDREGLQAGSGIVPSPAH</sequence>
<gene>
    <name evidence="2" type="ORF">GCM10010833_13750</name>
</gene>
<dbReference type="Proteomes" id="UP000614261">
    <property type="component" value="Unassembled WGS sequence"/>
</dbReference>
<dbReference type="EMBL" id="BMGD01000002">
    <property type="protein sequence ID" value="GGB60156.1"/>
    <property type="molecule type" value="Genomic_DNA"/>
</dbReference>
<proteinExistence type="predicted"/>
<keyword evidence="3" id="KW-1185">Reference proteome</keyword>
<evidence type="ECO:0000256" key="1">
    <source>
        <dbReference type="SAM" id="MobiDB-lite"/>
    </source>
</evidence>
<feature type="region of interest" description="Disordered" evidence="1">
    <location>
        <begin position="60"/>
        <end position="86"/>
    </location>
</feature>
<evidence type="ECO:0000313" key="2">
    <source>
        <dbReference type="EMBL" id="GGB60156.1"/>
    </source>
</evidence>
<accession>A0ABQ1J811</accession>
<organism evidence="2 3">
    <name type="scientific">Blastomonas aquatica</name>
    <dbReference type="NCBI Taxonomy" id="1510276"/>
    <lineage>
        <taxon>Bacteria</taxon>
        <taxon>Pseudomonadati</taxon>
        <taxon>Pseudomonadota</taxon>
        <taxon>Alphaproteobacteria</taxon>
        <taxon>Sphingomonadales</taxon>
        <taxon>Sphingomonadaceae</taxon>
        <taxon>Blastomonas</taxon>
    </lineage>
</organism>
<reference evidence="3" key="1">
    <citation type="journal article" date="2019" name="Int. J. Syst. Evol. Microbiol.">
        <title>The Global Catalogue of Microorganisms (GCM) 10K type strain sequencing project: providing services to taxonomists for standard genome sequencing and annotation.</title>
        <authorList>
            <consortium name="The Broad Institute Genomics Platform"/>
            <consortium name="The Broad Institute Genome Sequencing Center for Infectious Disease"/>
            <person name="Wu L."/>
            <person name="Ma J."/>
        </authorList>
    </citation>
    <scope>NUCLEOTIDE SEQUENCE [LARGE SCALE GENOMIC DNA]</scope>
    <source>
        <strain evidence="3">CGMCC 1.12851</strain>
    </source>
</reference>
<evidence type="ECO:0000313" key="3">
    <source>
        <dbReference type="Proteomes" id="UP000614261"/>
    </source>
</evidence>
<comment type="caution">
    <text evidence="2">The sequence shown here is derived from an EMBL/GenBank/DDBJ whole genome shotgun (WGS) entry which is preliminary data.</text>
</comment>
<feature type="region of interest" description="Disordered" evidence="1">
    <location>
        <begin position="1"/>
        <end position="42"/>
    </location>
</feature>